<dbReference type="InterPro" id="IPR036291">
    <property type="entry name" value="NAD(P)-bd_dom_sf"/>
</dbReference>
<reference evidence="2 3" key="1">
    <citation type="submission" date="2019-01" db="EMBL/GenBank/DDBJ databases">
        <authorList>
            <person name="Chen W.-M."/>
        </authorList>
    </citation>
    <scope>NUCLEOTIDE SEQUENCE [LARGE SCALE GENOMIC DNA]</scope>
    <source>
        <strain evidence="2 3">FSY-9</strain>
    </source>
</reference>
<comment type="caution">
    <text evidence="2">The sequence shown here is derived from an EMBL/GenBank/DDBJ whole genome shotgun (WGS) entry which is preliminary data.</text>
</comment>
<protein>
    <submittedName>
        <fullName evidence="2">Complex I NDUFA9 subunit family protein</fullName>
    </submittedName>
</protein>
<dbReference type="AlphaFoldDB" id="A0A3S2X3V5"/>
<evidence type="ECO:0000313" key="2">
    <source>
        <dbReference type="EMBL" id="RVU05068.1"/>
    </source>
</evidence>
<dbReference type="GO" id="GO:0044877">
    <property type="term" value="F:protein-containing complex binding"/>
    <property type="evidence" value="ECO:0007669"/>
    <property type="project" value="TreeGrafter"/>
</dbReference>
<accession>A0A3S2X3V5</accession>
<dbReference type="OrthoDB" id="9776313at2"/>
<dbReference type="SUPFAM" id="SSF51735">
    <property type="entry name" value="NAD(P)-binding Rossmann-fold domains"/>
    <property type="match status" value="1"/>
</dbReference>
<name>A0A3S2X3V5_9SPHN</name>
<dbReference type="PANTHER" id="PTHR12126:SF11">
    <property type="entry name" value="NADH DEHYDROGENASE [UBIQUINONE] 1 ALPHA SUBCOMPLEX SUBUNIT 9, MITOCHONDRIAL"/>
    <property type="match status" value="1"/>
</dbReference>
<evidence type="ECO:0000313" key="3">
    <source>
        <dbReference type="Proteomes" id="UP000282837"/>
    </source>
</evidence>
<dbReference type="CDD" id="cd05271">
    <property type="entry name" value="NDUFA9_like_SDR_a"/>
    <property type="match status" value="1"/>
</dbReference>
<keyword evidence="3" id="KW-1185">Reference proteome</keyword>
<organism evidence="2 3">
    <name type="scientific">Novosphingobium umbonatum</name>
    <dbReference type="NCBI Taxonomy" id="1908524"/>
    <lineage>
        <taxon>Bacteria</taxon>
        <taxon>Pseudomonadati</taxon>
        <taxon>Pseudomonadota</taxon>
        <taxon>Alphaproteobacteria</taxon>
        <taxon>Sphingomonadales</taxon>
        <taxon>Sphingomonadaceae</taxon>
        <taxon>Novosphingobium</taxon>
    </lineage>
</organism>
<dbReference type="PANTHER" id="PTHR12126">
    <property type="entry name" value="NADH-UBIQUINONE OXIDOREDUCTASE 39 KDA SUBUNIT-RELATED"/>
    <property type="match status" value="1"/>
</dbReference>
<dbReference type="InterPro" id="IPR001509">
    <property type="entry name" value="Epimerase_deHydtase"/>
</dbReference>
<dbReference type="Gene3D" id="3.40.50.720">
    <property type="entry name" value="NAD(P)-binding Rossmann-like Domain"/>
    <property type="match status" value="1"/>
</dbReference>
<dbReference type="InterPro" id="IPR051207">
    <property type="entry name" value="ComplexI_NDUFA9_subunit"/>
</dbReference>
<dbReference type="EMBL" id="SACO01000006">
    <property type="protein sequence ID" value="RVU05068.1"/>
    <property type="molecule type" value="Genomic_DNA"/>
</dbReference>
<dbReference type="Proteomes" id="UP000282837">
    <property type="component" value="Unassembled WGS sequence"/>
</dbReference>
<evidence type="ECO:0000259" key="1">
    <source>
        <dbReference type="Pfam" id="PF01370"/>
    </source>
</evidence>
<sequence length="307" mass="32113">MGRNNLRDALVVLTGGRGFVGRYAAQALLRAGARVRIAARHPEKAYALKVLGNPGQVEFARASMLDPASVARALTGADAVVNLVGVFSGQLDAVQGRGVGLLAKAAREAGAQAFVHISAIGADAASPVPYASSKAAGEAAALEAFPQATILRPSVIFGQDDNFLNMFGRMMGMMGGLPIRGAMPVFVPEGLLQPVWVEDVAQAIRVAVEAPQAHGRHIYELGGPEVLSMLELNRRIADAVKQAPHLLPMPDWAASLFAALPMTPISADQITLLKAGSVVGEGAAGFASLGITPHPLGLFLDRWMARY</sequence>
<dbReference type="RefSeq" id="WP_127709042.1">
    <property type="nucleotide sequence ID" value="NZ_SACO01000006.1"/>
</dbReference>
<proteinExistence type="predicted"/>
<gene>
    <name evidence="2" type="ORF">EOE18_10080</name>
</gene>
<dbReference type="Pfam" id="PF01370">
    <property type="entry name" value="Epimerase"/>
    <property type="match status" value="1"/>
</dbReference>
<feature type="domain" description="NAD-dependent epimerase/dehydratase" evidence="1">
    <location>
        <begin position="11"/>
        <end position="222"/>
    </location>
</feature>